<reference evidence="1" key="1">
    <citation type="submission" date="2024-07" db="EMBL/GenBank/DDBJ databases">
        <title>A survey of Mimosa microsymbionts across Brazilian biomes reveals a high diversity of Paraburkholderia nodulating endemic species, but also that Cupriavidus is common as a symbiont of widespread species.</title>
        <authorList>
            <person name="Rouws L."/>
            <person name="Barauna A."/>
            <person name="Beukes C."/>
            <person name="Rouws J.R.C."/>
            <person name="De Faria S.M."/>
            <person name="Gross E."/>
            <person name="Bueno Dos Reis Junior F."/>
            <person name="Simon M.F."/>
            <person name="Maluk M."/>
            <person name="Odee D.W."/>
            <person name="Kenicer G."/>
            <person name="Young J.P.W."/>
            <person name="Reis V.M."/>
            <person name="Zilli J."/>
            <person name="James E.K."/>
        </authorList>
    </citation>
    <scope>NUCLEOTIDE SEQUENCE</scope>
    <source>
        <strain evidence="1">EG181B</strain>
    </source>
</reference>
<dbReference type="EMBL" id="JBFRCH010000027">
    <property type="protein sequence ID" value="MEX3936111.1"/>
    <property type="molecule type" value="Genomic_DNA"/>
</dbReference>
<organism evidence="1 2">
    <name type="scientific">Paraburkholderia phymatum</name>
    <dbReference type="NCBI Taxonomy" id="148447"/>
    <lineage>
        <taxon>Bacteria</taxon>
        <taxon>Pseudomonadati</taxon>
        <taxon>Pseudomonadota</taxon>
        <taxon>Betaproteobacteria</taxon>
        <taxon>Burkholderiales</taxon>
        <taxon>Burkholderiaceae</taxon>
        <taxon>Paraburkholderia</taxon>
    </lineage>
</organism>
<protein>
    <submittedName>
        <fullName evidence="1">Uncharacterized protein</fullName>
    </submittedName>
</protein>
<accession>A0ACC6U8Z5</accession>
<gene>
    <name evidence="1" type="ORF">AB4Y32_30715</name>
</gene>
<proteinExistence type="predicted"/>
<comment type="caution">
    <text evidence="1">The sequence shown here is derived from an EMBL/GenBank/DDBJ whole genome shotgun (WGS) entry which is preliminary data.</text>
</comment>
<keyword evidence="2" id="KW-1185">Reference proteome</keyword>
<dbReference type="Proteomes" id="UP001558850">
    <property type="component" value="Unassembled WGS sequence"/>
</dbReference>
<sequence>MDDSLQMMRPVALARTRGAHRFEVFSPKLKRRLTFDRRCAVDEWIVLESDPTVRAFCERPGFVQFGDQRFLADFQVCYPDRQELLLLPDPVAVKDGKLHADVDVGAIAVRLLEPADLAVSRVWIDNWQRMLPCLTATRGLVPASLLDAIERFVATAQPLLAIEREFSTDDPILARAAVFTLLHAGRIVAPELRTASLSWLTRFAAAEARS</sequence>
<name>A0ACC6U8Z5_9BURK</name>
<evidence type="ECO:0000313" key="1">
    <source>
        <dbReference type="EMBL" id="MEX3936111.1"/>
    </source>
</evidence>
<evidence type="ECO:0000313" key="2">
    <source>
        <dbReference type="Proteomes" id="UP001558850"/>
    </source>
</evidence>